<evidence type="ECO:0000313" key="1">
    <source>
        <dbReference type="EMBL" id="SPL61689.1"/>
    </source>
</evidence>
<reference evidence="2" key="1">
    <citation type="submission" date="2017-12" db="EMBL/GenBank/DDBJ databases">
        <authorList>
            <person name="Diaz M."/>
        </authorList>
    </citation>
    <scope>NUCLEOTIDE SEQUENCE [LARGE SCALE GENOMIC DNA]</scope>
    <source>
        <strain evidence="2">FI11154</strain>
    </source>
</reference>
<gene>
    <name evidence="1" type="ORF">OHAE_4481</name>
</gene>
<dbReference type="Proteomes" id="UP000246073">
    <property type="component" value="Unassembled WGS sequence"/>
</dbReference>
<organism evidence="1 2">
    <name type="scientific">Ochrobactrum soli</name>
    <dbReference type="NCBI Taxonomy" id="2448455"/>
    <lineage>
        <taxon>Bacteria</taxon>
        <taxon>Pseudomonadati</taxon>
        <taxon>Pseudomonadota</taxon>
        <taxon>Alphaproteobacteria</taxon>
        <taxon>Hyphomicrobiales</taxon>
        <taxon>Brucellaceae</taxon>
        <taxon>Brucella/Ochrobactrum group</taxon>
        <taxon>Ochrobactrum</taxon>
    </lineage>
</organism>
<dbReference type="EMBL" id="OOFM01000001">
    <property type="protein sequence ID" value="SPL61689.1"/>
    <property type="molecule type" value="Genomic_DNA"/>
</dbReference>
<sequence length="84" mass="9572">MDMLTVSEQAPAHVRYPNWLSRQGLHGGRSQRHNKLRVDQFDLLLEPPATRLNMAGRRALMEPFLAPLNMSEMFDRVGEIATIA</sequence>
<protein>
    <submittedName>
        <fullName evidence="1">Uncharacterized protein</fullName>
    </submittedName>
</protein>
<name>A0A2P9HC58_9HYPH</name>
<evidence type="ECO:0000313" key="2">
    <source>
        <dbReference type="Proteomes" id="UP000246073"/>
    </source>
</evidence>
<dbReference type="AlphaFoldDB" id="A0A2P9HC58"/>
<accession>A0A2P9HC58</accession>
<proteinExistence type="predicted"/>